<evidence type="ECO:0000313" key="1">
    <source>
        <dbReference type="EMBL" id="WNH01219.1"/>
    </source>
</evidence>
<protein>
    <submittedName>
        <fullName evidence="1">Uncharacterized protein</fullName>
    </submittedName>
</protein>
<sequence>MKGKMVFCFAFQQTSRIAARQFATDISFCVKEAISKNEKRFKS</sequence>
<dbReference type="EMBL" id="CP133647">
    <property type="protein sequence ID" value="WNH01219.1"/>
    <property type="molecule type" value="Genomic_DNA"/>
</dbReference>
<evidence type="ECO:0000313" key="2">
    <source>
        <dbReference type="Proteomes" id="UP001300348"/>
    </source>
</evidence>
<name>A0ABY9XF39_9GAMM</name>
<proteinExistence type="predicted"/>
<keyword evidence="2" id="KW-1185">Reference proteome</keyword>
<dbReference type="GeneID" id="88856992"/>
<gene>
    <name evidence="1" type="ORF">QL112_015505</name>
</gene>
<accession>A0ABY9XF39</accession>
<reference evidence="1 2" key="1">
    <citation type="journal article" date="2023" name="Access Microbiol">
        <title>The genome of a steinernematid-associated Pseudomonas piscis bacterium encodes the biosynthesis of insect toxins.</title>
        <authorList>
            <person name="Awori R.M."/>
            <person name="Hendre P."/>
            <person name="Amugune N.O."/>
        </authorList>
    </citation>
    <scope>NUCLEOTIDE SEQUENCE [LARGE SCALE GENOMIC DNA]</scope>
    <source>
        <strain evidence="1 2">97</strain>
    </source>
</reference>
<dbReference type="Proteomes" id="UP001300348">
    <property type="component" value="Chromosome"/>
</dbReference>
<organism evidence="1 2">
    <name type="scientific">Xenorhabdus griffiniae</name>
    <dbReference type="NCBI Taxonomy" id="351672"/>
    <lineage>
        <taxon>Bacteria</taxon>
        <taxon>Pseudomonadati</taxon>
        <taxon>Pseudomonadota</taxon>
        <taxon>Gammaproteobacteria</taxon>
        <taxon>Enterobacterales</taxon>
        <taxon>Morganellaceae</taxon>
        <taxon>Xenorhabdus</taxon>
    </lineage>
</organism>
<dbReference type="RefSeq" id="WP_262985586.1">
    <property type="nucleotide sequence ID" value="NZ_CAWPOC010000219.1"/>
</dbReference>